<keyword evidence="2" id="KW-0812">Transmembrane</keyword>
<dbReference type="InterPro" id="IPR001128">
    <property type="entry name" value="Cyt_P450"/>
</dbReference>
<dbReference type="Gene3D" id="1.10.630.10">
    <property type="entry name" value="Cytochrome P450"/>
    <property type="match status" value="1"/>
</dbReference>
<reference evidence="8" key="1">
    <citation type="journal article" date="2019" name="Nat. Commun.">
        <title>The genome of broomcorn millet.</title>
        <authorList>
            <person name="Zou C."/>
            <person name="Miki D."/>
            <person name="Li D."/>
            <person name="Tang Q."/>
            <person name="Xiao L."/>
            <person name="Rajput S."/>
            <person name="Deng P."/>
            <person name="Jia W."/>
            <person name="Huang R."/>
            <person name="Zhang M."/>
            <person name="Sun Y."/>
            <person name="Hu J."/>
            <person name="Fu X."/>
            <person name="Schnable P.S."/>
            <person name="Li F."/>
            <person name="Zhang H."/>
            <person name="Feng B."/>
            <person name="Zhu X."/>
            <person name="Liu R."/>
            <person name="Schnable J.C."/>
            <person name="Zhu J.-K."/>
            <person name="Zhang H."/>
        </authorList>
    </citation>
    <scope>NUCLEOTIDE SEQUENCE [LARGE SCALE GENOMIC DNA]</scope>
</reference>
<evidence type="ECO:0000256" key="2">
    <source>
        <dbReference type="ARBA" id="ARBA00022692"/>
    </source>
</evidence>
<sequence>MEFAPERFLEGGDGAGVDIAGIRRIRMMPFGAGRRICAGLTIAMLHLEYFVASMVRELEWKEVPGDEVDFEKFQFATVMKKPLRPRLIPVRHRHERSRPEQGWVNPVFRWQSTSNILNF</sequence>
<proteinExistence type="inferred from homology"/>
<dbReference type="PANTHER" id="PTHR24298">
    <property type="entry name" value="FLAVONOID 3'-MONOOXYGENASE-RELATED"/>
    <property type="match status" value="1"/>
</dbReference>
<dbReference type="InterPro" id="IPR051103">
    <property type="entry name" value="Plant_metabolite_P450s"/>
</dbReference>
<dbReference type="SUPFAM" id="SSF48264">
    <property type="entry name" value="Cytochrome P450"/>
    <property type="match status" value="1"/>
</dbReference>
<comment type="caution">
    <text evidence="7">The sequence shown here is derived from an EMBL/GenBank/DDBJ whole genome shotgun (WGS) entry which is preliminary data.</text>
</comment>
<dbReference type="InterPro" id="IPR017972">
    <property type="entry name" value="Cyt_P450_CS"/>
</dbReference>
<comment type="subcellular location">
    <subcellularLocation>
        <location evidence="1">Membrane</location>
        <topology evidence="1">Single-pass membrane protein</topology>
    </subcellularLocation>
</comment>
<accession>A0A3L6QPJ7</accession>
<keyword evidence="8" id="KW-1185">Reference proteome</keyword>
<name>A0A3L6QPJ7_PANMI</name>
<dbReference type="EMBL" id="PQIB02000011">
    <property type="protein sequence ID" value="RLM84635.1"/>
    <property type="molecule type" value="Genomic_DNA"/>
</dbReference>
<keyword evidence="6" id="KW-0349">Heme</keyword>
<evidence type="ECO:0000313" key="7">
    <source>
        <dbReference type="EMBL" id="RLM84635.1"/>
    </source>
</evidence>
<keyword evidence="6" id="KW-0503">Monooxygenase</keyword>
<dbReference type="GO" id="GO:0016709">
    <property type="term" value="F:oxidoreductase activity, acting on paired donors, with incorporation or reduction of molecular oxygen, NAD(P)H as one donor, and incorporation of one atom of oxygen"/>
    <property type="evidence" value="ECO:0007669"/>
    <property type="project" value="TreeGrafter"/>
</dbReference>
<keyword evidence="4" id="KW-1133">Transmembrane helix</keyword>
<evidence type="ECO:0000256" key="5">
    <source>
        <dbReference type="ARBA" id="ARBA00023136"/>
    </source>
</evidence>
<evidence type="ECO:0000256" key="6">
    <source>
        <dbReference type="RuleBase" id="RU000461"/>
    </source>
</evidence>
<evidence type="ECO:0000256" key="1">
    <source>
        <dbReference type="ARBA" id="ARBA00004167"/>
    </source>
</evidence>
<keyword evidence="3 6" id="KW-0479">Metal-binding</keyword>
<evidence type="ECO:0000256" key="3">
    <source>
        <dbReference type="ARBA" id="ARBA00022723"/>
    </source>
</evidence>
<dbReference type="InterPro" id="IPR036396">
    <property type="entry name" value="Cyt_P450_sf"/>
</dbReference>
<evidence type="ECO:0008006" key="9">
    <source>
        <dbReference type="Google" id="ProtNLM"/>
    </source>
</evidence>
<dbReference type="Pfam" id="PF00067">
    <property type="entry name" value="p450"/>
    <property type="match status" value="1"/>
</dbReference>
<dbReference type="PANTHER" id="PTHR24298:SF224">
    <property type="entry name" value="CYTOCHROME P450 FAMILY PROTEIN"/>
    <property type="match status" value="1"/>
</dbReference>
<keyword evidence="6" id="KW-0408">Iron</keyword>
<evidence type="ECO:0000256" key="4">
    <source>
        <dbReference type="ARBA" id="ARBA00022989"/>
    </source>
</evidence>
<dbReference type="OrthoDB" id="689444at2759"/>
<dbReference type="GO" id="GO:0020037">
    <property type="term" value="F:heme binding"/>
    <property type="evidence" value="ECO:0007669"/>
    <property type="project" value="InterPro"/>
</dbReference>
<dbReference type="AlphaFoldDB" id="A0A3L6QPJ7"/>
<gene>
    <name evidence="7" type="ORF">C2845_PM04G30220</name>
</gene>
<keyword evidence="5" id="KW-0472">Membrane</keyword>
<comment type="similarity">
    <text evidence="6">Belongs to the cytochrome P450 family.</text>
</comment>
<dbReference type="STRING" id="4540.A0A3L6QPJ7"/>
<dbReference type="GO" id="GO:0016020">
    <property type="term" value="C:membrane"/>
    <property type="evidence" value="ECO:0007669"/>
    <property type="project" value="UniProtKB-SubCell"/>
</dbReference>
<protein>
    <recommendedName>
        <fullName evidence="9">Cytochrome P450 89A2-like</fullName>
    </recommendedName>
</protein>
<dbReference type="GO" id="GO:0005506">
    <property type="term" value="F:iron ion binding"/>
    <property type="evidence" value="ECO:0007669"/>
    <property type="project" value="InterPro"/>
</dbReference>
<dbReference type="PROSITE" id="PS00086">
    <property type="entry name" value="CYTOCHROME_P450"/>
    <property type="match status" value="1"/>
</dbReference>
<dbReference type="Proteomes" id="UP000275267">
    <property type="component" value="Unassembled WGS sequence"/>
</dbReference>
<organism evidence="7 8">
    <name type="scientific">Panicum miliaceum</name>
    <name type="common">Proso millet</name>
    <name type="synonym">Broomcorn millet</name>
    <dbReference type="NCBI Taxonomy" id="4540"/>
    <lineage>
        <taxon>Eukaryota</taxon>
        <taxon>Viridiplantae</taxon>
        <taxon>Streptophyta</taxon>
        <taxon>Embryophyta</taxon>
        <taxon>Tracheophyta</taxon>
        <taxon>Spermatophyta</taxon>
        <taxon>Magnoliopsida</taxon>
        <taxon>Liliopsida</taxon>
        <taxon>Poales</taxon>
        <taxon>Poaceae</taxon>
        <taxon>PACMAD clade</taxon>
        <taxon>Panicoideae</taxon>
        <taxon>Panicodae</taxon>
        <taxon>Paniceae</taxon>
        <taxon>Panicinae</taxon>
        <taxon>Panicum</taxon>
        <taxon>Panicum sect. Panicum</taxon>
    </lineage>
</organism>
<keyword evidence="6" id="KW-0560">Oxidoreductase</keyword>
<evidence type="ECO:0000313" key="8">
    <source>
        <dbReference type="Proteomes" id="UP000275267"/>
    </source>
</evidence>